<reference evidence="5 6" key="1">
    <citation type="journal article" date="2015" name="Microbiome">
        <title>Genomic resolution of linkages in carbon, nitrogen, and sulfur cycling among widespread estuary sediment bacteria.</title>
        <authorList>
            <person name="Baker B.J."/>
            <person name="Lazar C.S."/>
            <person name="Teske A.P."/>
            <person name="Dick G.J."/>
        </authorList>
    </citation>
    <scope>NUCLEOTIDE SEQUENCE [LARGE SCALE GENOMIC DNA]</scope>
    <source>
        <strain evidence="5">DG_56</strain>
    </source>
</reference>
<evidence type="ECO:0000313" key="5">
    <source>
        <dbReference type="EMBL" id="KPJ64823.1"/>
    </source>
</evidence>
<dbReference type="InterPro" id="IPR041628">
    <property type="entry name" value="ChlI/MoxR_AAA_lid"/>
</dbReference>
<dbReference type="AlphaFoldDB" id="A0A0S7XQX0"/>
<evidence type="ECO:0000259" key="4">
    <source>
        <dbReference type="SMART" id="SM00382"/>
    </source>
</evidence>
<organism evidence="5 6">
    <name type="scientific">candidate division KD3-62 bacterium DG_56</name>
    <dbReference type="NCBI Taxonomy" id="1704032"/>
    <lineage>
        <taxon>Bacteria</taxon>
        <taxon>candidate division KD3-62</taxon>
    </lineage>
</organism>
<dbReference type="EMBL" id="LIZY01000005">
    <property type="protein sequence ID" value="KPJ64823.1"/>
    <property type="molecule type" value="Genomic_DNA"/>
</dbReference>
<evidence type="ECO:0000256" key="1">
    <source>
        <dbReference type="ARBA" id="ARBA00022741"/>
    </source>
</evidence>
<dbReference type="SMART" id="SM00382">
    <property type="entry name" value="AAA"/>
    <property type="match status" value="1"/>
</dbReference>
<dbReference type="Pfam" id="PF07726">
    <property type="entry name" value="AAA_3"/>
    <property type="match status" value="1"/>
</dbReference>
<dbReference type="PATRIC" id="fig|1704032.3.peg.640"/>
<comment type="similarity">
    <text evidence="3">Belongs to the MoxR family.</text>
</comment>
<dbReference type="Pfam" id="PF17863">
    <property type="entry name" value="AAA_lid_2"/>
    <property type="match status" value="1"/>
</dbReference>
<dbReference type="Gene3D" id="1.10.8.80">
    <property type="entry name" value="Magnesium chelatase subunit I, C-Terminal domain"/>
    <property type="match status" value="1"/>
</dbReference>
<evidence type="ECO:0000313" key="6">
    <source>
        <dbReference type="Proteomes" id="UP000052020"/>
    </source>
</evidence>
<dbReference type="PIRSF" id="PIRSF002849">
    <property type="entry name" value="AAA_ATPase_chaperone_MoxR_prd"/>
    <property type="match status" value="1"/>
</dbReference>
<dbReference type="FunFam" id="3.40.50.300:FF:000640">
    <property type="entry name" value="MoxR family ATPase"/>
    <property type="match status" value="1"/>
</dbReference>
<dbReference type="CDD" id="cd00009">
    <property type="entry name" value="AAA"/>
    <property type="match status" value="1"/>
</dbReference>
<comment type="caution">
    <text evidence="5">The sequence shown here is derived from an EMBL/GenBank/DDBJ whole genome shotgun (WGS) entry which is preliminary data.</text>
</comment>
<sequence length="319" mass="35146">MPDIARVIEKTSAVVSEVETVIVGKRQVVERALIAMLCQGHVLIEDIPGVGKTMLAKALAKSVGGSYSRLQFTPDLLPADVTGVSVFNQKTSEFEFRGGPVFTHVLLVDEINRATPRTQSSLLECMEEYQVTVDGVTRRLPRPFFVIATDNPVEYHGTFPLPEAQLDRFLMRLEMGYPTGEEEATIIERQRIEHPIESVRAVVSIEDVLWLQEQIKQVYVEPSVREYAIRLSVATRSHPAVALGASPRGSLSLVRCGRAAAAMEGREFVIPDEVKSLAQSVLAHRLILRPEARARGASPESVVDDLLTSVPVPATERVT</sequence>
<name>A0A0S7XQX0_9BACT</name>
<gene>
    <name evidence="5" type="ORF">AMK68_00430</name>
</gene>
<accession>A0A0S7XQX0</accession>
<dbReference type="InterPro" id="IPR011703">
    <property type="entry name" value="ATPase_AAA-3"/>
</dbReference>
<dbReference type="Gene3D" id="3.40.50.300">
    <property type="entry name" value="P-loop containing nucleotide triphosphate hydrolases"/>
    <property type="match status" value="1"/>
</dbReference>
<proteinExistence type="inferred from homology"/>
<dbReference type="GO" id="GO:0016887">
    <property type="term" value="F:ATP hydrolysis activity"/>
    <property type="evidence" value="ECO:0007669"/>
    <property type="project" value="InterPro"/>
</dbReference>
<dbReference type="InterPro" id="IPR027417">
    <property type="entry name" value="P-loop_NTPase"/>
</dbReference>
<feature type="domain" description="AAA+ ATPase" evidence="4">
    <location>
        <begin position="38"/>
        <end position="179"/>
    </location>
</feature>
<dbReference type="InterPro" id="IPR003593">
    <property type="entry name" value="AAA+_ATPase"/>
</dbReference>
<protein>
    <submittedName>
        <fullName evidence="5">AAA family ATPase</fullName>
    </submittedName>
</protein>
<keyword evidence="2" id="KW-0067">ATP-binding</keyword>
<dbReference type="PANTHER" id="PTHR42759:SF5">
    <property type="entry name" value="METHANOL DEHYDROGENASE REGULATOR"/>
    <property type="match status" value="1"/>
</dbReference>
<dbReference type="PANTHER" id="PTHR42759">
    <property type="entry name" value="MOXR FAMILY PROTEIN"/>
    <property type="match status" value="1"/>
</dbReference>
<dbReference type="SUPFAM" id="SSF52540">
    <property type="entry name" value="P-loop containing nucleoside triphosphate hydrolases"/>
    <property type="match status" value="1"/>
</dbReference>
<evidence type="ECO:0000256" key="3">
    <source>
        <dbReference type="ARBA" id="ARBA00061607"/>
    </source>
</evidence>
<keyword evidence="1" id="KW-0547">Nucleotide-binding</keyword>
<dbReference type="Proteomes" id="UP000052020">
    <property type="component" value="Unassembled WGS sequence"/>
</dbReference>
<dbReference type="GO" id="GO:0005524">
    <property type="term" value="F:ATP binding"/>
    <property type="evidence" value="ECO:0007669"/>
    <property type="project" value="UniProtKB-KW"/>
</dbReference>
<dbReference type="InterPro" id="IPR050764">
    <property type="entry name" value="CbbQ/NirQ/NorQ/GpvN"/>
</dbReference>
<evidence type="ECO:0000256" key="2">
    <source>
        <dbReference type="ARBA" id="ARBA00022840"/>
    </source>
</evidence>